<gene>
    <name evidence="3" type="ORF">AB0I48_03480</name>
</gene>
<accession>A0ABV3FMH6</accession>
<proteinExistence type="predicted"/>
<reference evidence="3 4" key="1">
    <citation type="submission" date="2024-06" db="EMBL/GenBank/DDBJ databases">
        <title>The Natural Products Discovery Center: Release of the First 8490 Sequenced Strains for Exploring Actinobacteria Biosynthetic Diversity.</title>
        <authorList>
            <person name="Kalkreuter E."/>
            <person name="Kautsar S.A."/>
            <person name="Yang D."/>
            <person name="Bader C.D."/>
            <person name="Teijaro C.N."/>
            <person name="Fluegel L."/>
            <person name="Davis C.M."/>
            <person name="Simpson J.R."/>
            <person name="Lauterbach L."/>
            <person name="Steele A.D."/>
            <person name="Gui C."/>
            <person name="Meng S."/>
            <person name="Li G."/>
            <person name="Viehrig K."/>
            <person name="Ye F."/>
            <person name="Su P."/>
            <person name="Kiefer A.F."/>
            <person name="Nichols A."/>
            <person name="Cepeda A.J."/>
            <person name="Yan W."/>
            <person name="Fan B."/>
            <person name="Jiang Y."/>
            <person name="Adhikari A."/>
            <person name="Zheng C.-J."/>
            <person name="Schuster L."/>
            <person name="Cowan T.M."/>
            <person name="Smanski M.J."/>
            <person name="Chevrette M.G."/>
            <person name="De Carvalho L.P.S."/>
            <person name="Shen B."/>
        </authorList>
    </citation>
    <scope>NUCLEOTIDE SEQUENCE [LARGE SCALE GENOMIC DNA]</scope>
    <source>
        <strain evidence="3 4">NPDC050403</strain>
    </source>
</reference>
<evidence type="ECO:0000313" key="3">
    <source>
        <dbReference type="EMBL" id="MEV0706605.1"/>
    </source>
</evidence>
<dbReference type="Gene3D" id="1.20.120.450">
    <property type="entry name" value="dinb family like domain"/>
    <property type="match status" value="1"/>
</dbReference>
<sequence length="257" mass="27661">MTTSLTAAYRAALPAETDSLAELMRTADPATPIPACPGWSLANLMTHVGRGHRWAAAMITDRATERIDFRAVPDGAMPKEPDAAAQWLSDSARLVLDAVDRTGNDVEIWTPFGPPRPAEWWIRRRLHEATVHRADALLALGREVTLSPELAADAISEWLGLLETALVGSPVPVLPDGATLHLHATDPGLDAAGEWTVRGAGTGIEWDHGHAKGSVALRGTAVALLLVILRRIPTDDPGLEIYGDTAVFDRWLDTTPF</sequence>
<dbReference type="InterPro" id="IPR024344">
    <property type="entry name" value="MDMPI_metal-binding"/>
</dbReference>
<name>A0ABV3FMH6_9NOCA</name>
<feature type="domain" description="MDMPI C-terminal" evidence="1">
    <location>
        <begin position="149"/>
        <end position="250"/>
    </location>
</feature>
<evidence type="ECO:0000259" key="1">
    <source>
        <dbReference type="Pfam" id="PF07398"/>
    </source>
</evidence>
<dbReference type="Proteomes" id="UP001551695">
    <property type="component" value="Unassembled WGS sequence"/>
</dbReference>
<evidence type="ECO:0000259" key="2">
    <source>
        <dbReference type="Pfam" id="PF11716"/>
    </source>
</evidence>
<dbReference type="Pfam" id="PF11716">
    <property type="entry name" value="MDMPI_N"/>
    <property type="match status" value="1"/>
</dbReference>
<keyword evidence="4" id="KW-1185">Reference proteome</keyword>
<dbReference type="InterPro" id="IPR017517">
    <property type="entry name" value="Maleyloyr_isom"/>
</dbReference>
<dbReference type="PANTHER" id="PTHR40758">
    <property type="entry name" value="CONSERVED PROTEIN"/>
    <property type="match status" value="1"/>
</dbReference>
<comment type="caution">
    <text evidence="3">The sequence shown here is derived from an EMBL/GenBank/DDBJ whole genome shotgun (WGS) entry which is preliminary data.</text>
</comment>
<dbReference type="InterPro" id="IPR010872">
    <property type="entry name" value="MDMPI_C-term_domain"/>
</dbReference>
<evidence type="ECO:0000313" key="4">
    <source>
        <dbReference type="Proteomes" id="UP001551695"/>
    </source>
</evidence>
<dbReference type="RefSeq" id="WP_357779885.1">
    <property type="nucleotide sequence ID" value="NZ_JBFAKC010000001.1"/>
</dbReference>
<keyword evidence="3" id="KW-0413">Isomerase</keyword>
<dbReference type="SUPFAM" id="SSF109854">
    <property type="entry name" value="DinB/YfiT-like putative metalloenzymes"/>
    <property type="match status" value="1"/>
</dbReference>
<dbReference type="NCBIfam" id="TIGR03083">
    <property type="entry name" value="maleylpyruvate isomerase family mycothiol-dependent enzyme"/>
    <property type="match status" value="1"/>
</dbReference>
<organism evidence="3 4">
    <name type="scientific">Nocardia aurea</name>
    <dbReference type="NCBI Taxonomy" id="2144174"/>
    <lineage>
        <taxon>Bacteria</taxon>
        <taxon>Bacillati</taxon>
        <taxon>Actinomycetota</taxon>
        <taxon>Actinomycetes</taxon>
        <taxon>Mycobacteriales</taxon>
        <taxon>Nocardiaceae</taxon>
        <taxon>Nocardia</taxon>
    </lineage>
</organism>
<dbReference type="Pfam" id="PF07398">
    <property type="entry name" value="MDMPI_C"/>
    <property type="match status" value="1"/>
</dbReference>
<dbReference type="GO" id="GO:0016853">
    <property type="term" value="F:isomerase activity"/>
    <property type="evidence" value="ECO:0007669"/>
    <property type="project" value="UniProtKB-KW"/>
</dbReference>
<dbReference type="PANTHER" id="PTHR40758:SF1">
    <property type="entry name" value="CONSERVED PROTEIN"/>
    <property type="match status" value="1"/>
</dbReference>
<feature type="domain" description="Mycothiol-dependent maleylpyruvate isomerase metal-binding" evidence="2">
    <location>
        <begin position="15"/>
        <end position="136"/>
    </location>
</feature>
<protein>
    <submittedName>
        <fullName evidence="3">Maleylpyruvate isomerase family mycothiol-dependent enzyme</fullName>
    </submittedName>
</protein>
<dbReference type="InterPro" id="IPR034660">
    <property type="entry name" value="DinB/YfiT-like"/>
</dbReference>
<dbReference type="EMBL" id="JBFAKC010000001">
    <property type="protein sequence ID" value="MEV0706605.1"/>
    <property type="molecule type" value="Genomic_DNA"/>
</dbReference>